<keyword evidence="4" id="KW-1185">Reference proteome</keyword>
<evidence type="ECO:0000313" key="3">
    <source>
        <dbReference type="EMBL" id="MFC7220279.1"/>
    </source>
</evidence>
<dbReference type="InterPro" id="IPR010093">
    <property type="entry name" value="SinI_DNA-bd"/>
</dbReference>
<organism evidence="3 4">
    <name type="scientific">Streptomyces polyrhachis</name>
    <dbReference type="NCBI Taxonomy" id="1282885"/>
    <lineage>
        <taxon>Bacteria</taxon>
        <taxon>Bacillati</taxon>
        <taxon>Actinomycetota</taxon>
        <taxon>Actinomycetes</taxon>
        <taxon>Kitasatosporales</taxon>
        <taxon>Streptomycetaceae</taxon>
        <taxon>Streptomyces</taxon>
    </lineage>
</organism>
<dbReference type="GO" id="GO:0003677">
    <property type="term" value="F:DNA binding"/>
    <property type="evidence" value="ECO:0007669"/>
    <property type="project" value="UniProtKB-KW"/>
</dbReference>
<evidence type="ECO:0000256" key="1">
    <source>
        <dbReference type="SAM" id="MobiDB-lite"/>
    </source>
</evidence>
<feature type="domain" description="Helix-turn-helix" evidence="2">
    <location>
        <begin position="7"/>
        <end position="54"/>
    </location>
</feature>
<dbReference type="Proteomes" id="UP001596413">
    <property type="component" value="Unassembled WGS sequence"/>
</dbReference>
<sequence>MPMEAELTPKQAADVLNVSRPHLIGLLDDGRIPYRRAGRHRRVRFEDLMRYKRADDRRRSDAADELAGLGQELGMD</sequence>
<evidence type="ECO:0000313" key="4">
    <source>
        <dbReference type="Proteomes" id="UP001596413"/>
    </source>
</evidence>
<protein>
    <submittedName>
        <fullName evidence="3">Excisionase family DNA-binding protein</fullName>
    </submittedName>
</protein>
<dbReference type="SUPFAM" id="SSF46955">
    <property type="entry name" value="Putative DNA-binding domain"/>
    <property type="match status" value="1"/>
</dbReference>
<dbReference type="InterPro" id="IPR041657">
    <property type="entry name" value="HTH_17"/>
</dbReference>
<dbReference type="EMBL" id="JBHSZO010000032">
    <property type="protein sequence ID" value="MFC7220279.1"/>
    <property type="molecule type" value="Genomic_DNA"/>
</dbReference>
<name>A0ABW2GJG6_9ACTN</name>
<comment type="caution">
    <text evidence="3">The sequence shown here is derived from an EMBL/GenBank/DDBJ whole genome shotgun (WGS) entry which is preliminary data.</text>
</comment>
<dbReference type="InterPro" id="IPR009061">
    <property type="entry name" value="DNA-bd_dom_put_sf"/>
</dbReference>
<evidence type="ECO:0000259" key="2">
    <source>
        <dbReference type="Pfam" id="PF12728"/>
    </source>
</evidence>
<proteinExistence type="predicted"/>
<dbReference type="Pfam" id="PF12728">
    <property type="entry name" value="HTH_17"/>
    <property type="match status" value="1"/>
</dbReference>
<feature type="region of interest" description="Disordered" evidence="1">
    <location>
        <begin position="55"/>
        <end position="76"/>
    </location>
</feature>
<gene>
    <name evidence="3" type="ORF">ACFQLX_19235</name>
</gene>
<keyword evidence="3" id="KW-0238">DNA-binding</keyword>
<reference evidence="4" key="1">
    <citation type="journal article" date="2019" name="Int. J. Syst. Evol. Microbiol.">
        <title>The Global Catalogue of Microorganisms (GCM) 10K type strain sequencing project: providing services to taxonomists for standard genome sequencing and annotation.</title>
        <authorList>
            <consortium name="The Broad Institute Genomics Platform"/>
            <consortium name="The Broad Institute Genome Sequencing Center for Infectious Disease"/>
            <person name="Wu L."/>
            <person name="Ma J."/>
        </authorList>
    </citation>
    <scope>NUCLEOTIDE SEQUENCE [LARGE SCALE GENOMIC DNA]</scope>
    <source>
        <strain evidence="4">CGMCC 1.13681</strain>
    </source>
</reference>
<dbReference type="NCBIfam" id="TIGR01764">
    <property type="entry name" value="excise"/>
    <property type="match status" value="1"/>
</dbReference>
<dbReference type="RefSeq" id="WP_386416855.1">
    <property type="nucleotide sequence ID" value="NZ_JBHSZO010000032.1"/>
</dbReference>
<accession>A0ABW2GJG6</accession>